<dbReference type="Proteomes" id="UP000030649">
    <property type="component" value="Unassembled WGS sequence"/>
</dbReference>
<dbReference type="STRING" id="1238424.J07HQW1_00274"/>
<dbReference type="AlphaFoldDB" id="U1PDT4"/>
<protein>
    <submittedName>
        <fullName evidence="1">Uncharacterized protein</fullName>
    </submittedName>
</protein>
<sequence>MTTILLIKSADNQRFITEVFESIVDTGEDVHLLQLPSAPDFDSSLQETISMSDCDVSYKIHTLPKEDTATNLIEFAIEINADRICLGILNRTSAGKAQVDELMQSLLLHQQLSGNLTFGEQIMSLEALEYETRPSTV</sequence>
<proteinExistence type="predicted"/>
<dbReference type="HOGENOM" id="CLU_1860671_0_0_2"/>
<name>U1PDT4_9EURY</name>
<evidence type="ECO:0000313" key="2">
    <source>
        <dbReference type="Proteomes" id="UP000030649"/>
    </source>
</evidence>
<reference evidence="1 2" key="1">
    <citation type="journal article" date="2013" name="PLoS ONE">
        <title>Assembly-driven community genomics of a hypersaline microbial ecosystem.</title>
        <authorList>
            <person name="Podell S."/>
            <person name="Ugalde J.A."/>
            <person name="Narasingarao P."/>
            <person name="Banfield J.F."/>
            <person name="Heidelberg K.B."/>
            <person name="Allen E.E."/>
        </authorList>
    </citation>
    <scope>NUCLEOTIDE SEQUENCE [LARGE SCALE GENOMIC DNA]</scope>
    <source>
        <strain evidence="2">J07HQW1</strain>
    </source>
</reference>
<dbReference type="EMBL" id="KE356560">
    <property type="protein sequence ID" value="ERG90256.1"/>
    <property type="molecule type" value="Genomic_DNA"/>
</dbReference>
<organism evidence="1 2">
    <name type="scientific">Haloquadratum walsbyi J07HQW1</name>
    <dbReference type="NCBI Taxonomy" id="1238424"/>
    <lineage>
        <taxon>Archaea</taxon>
        <taxon>Methanobacteriati</taxon>
        <taxon>Methanobacteriota</taxon>
        <taxon>Stenosarchaea group</taxon>
        <taxon>Halobacteria</taxon>
        <taxon>Halobacteriales</taxon>
        <taxon>Haloferacaceae</taxon>
        <taxon>Haloquadratum</taxon>
    </lineage>
</organism>
<accession>U1PDT4</accession>
<gene>
    <name evidence="1" type="ORF">J07HQW1_00274</name>
</gene>
<evidence type="ECO:0000313" key="1">
    <source>
        <dbReference type="EMBL" id="ERG90256.1"/>
    </source>
</evidence>